<organism evidence="1 2">
    <name type="scientific">Oleoguttula mirabilis</name>
    <dbReference type="NCBI Taxonomy" id="1507867"/>
    <lineage>
        <taxon>Eukaryota</taxon>
        <taxon>Fungi</taxon>
        <taxon>Dikarya</taxon>
        <taxon>Ascomycota</taxon>
        <taxon>Pezizomycotina</taxon>
        <taxon>Dothideomycetes</taxon>
        <taxon>Dothideomycetidae</taxon>
        <taxon>Mycosphaerellales</taxon>
        <taxon>Teratosphaeriaceae</taxon>
        <taxon>Oleoguttula</taxon>
    </lineage>
</organism>
<comment type="caution">
    <text evidence="1">The sequence shown here is derived from an EMBL/GenBank/DDBJ whole genome shotgun (WGS) entry which is preliminary data.</text>
</comment>
<dbReference type="EMBL" id="JAVFHQ010000009">
    <property type="protein sequence ID" value="KAK4548044.1"/>
    <property type="molecule type" value="Genomic_DNA"/>
</dbReference>
<gene>
    <name evidence="1" type="ORF">LTR36_010764</name>
</gene>
<dbReference type="Pfam" id="PF11578">
    <property type="entry name" value="DUF3237"/>
    <property type="match status" value="1"/>
</dbReference>
<dbReference type="Proteomes" id="UP001324427">
    <property type="component" value="Unassembled WGS sequence"/>
</dbReference>
<accession>A0AAV9JR20</accession>
<proteinExistence type="predicted"/>
<name>A0AAV9JR20_9PEZI</name>
<dbReference type="AlphaFoldDB" id="A0AAV9JR20"/>
<evidence type="ECO:0000313" key="1">
    <source>
        <dbReference type="EMBL" id="KAK4548044.1"/>
    </source>
</evidence>
<sequence length="187" mass="20585">MAPKLEHVFTLRAYISKDTTSQVGTVMGGPQRIVAPVLRGWMEGKGLERCDIVQPFGDWLQVDPSTGTVHVDVRGQIRTKEGHAIYTYYLGTMVMDSACGKAMSFADDAKTTEFGDHDFFTAPRFETSDPNLKWIESVSGGLVGDVPCVETDARLQASFVGEGRFVVDDDRSTAVEYAIYHLRSGKP</sequence>
<evidence type="ECO:0008006" key="3">
    <source>
        <dbReference type="Google" id="ProtNLM"/>
    </source>
</evidence>
<keyword evidence="2" id="KW-1185">Reference proteome</keyword>
<reference evidence="1 2" key="1">
    <citation type="submission" date="2021-11" db="EMBL/GenBank/DDBJ databases">
        <title>Black yeast isolated from Biological Soil Crust.</title>
        <authorList>
            <person name="Kurbessoian T."/>
        </authorList>
    </citation>
    <scope>NUCLEOTIDE SEQUENCE [LARGE SCALE GENOMIC DNA]</scope>
    <source>
        <strain evidence="1 2">CCFEE 5522</strain>
    </source>
</reference>
<dbReference type="Gene3D" id="2.40.160.20">
    <property type="match status" value="1"/>
</dbReference>
<evidence type="ECO:0000313" key="2">
    <source>
        <dbReference type="Proteomes" id="UP001324427"/>
    </source>
</evidence>
<protein>
    <recommendedName>
        <fullName evidence="3">DUF3237 domain-containing protein</fullName>
    </recommendedName>
</protein>